<dbReference type="RefSeq" id="WP_075079713.1">
    <property type="nucleotide sequence ID" value="NZ_BDCO01000002.1"/>
</dbReference>
<dbReference type="PANTHER" id="PTHR30093">
    <property type="entry name" value="GENERAL SECRETION PATHWAY PROTEIN G"/>
    <property type="match status" value="1"/>
</dbReference>
<keyword evidence="1" id="KW-0472">Membrane</keyword>
<gene>
    <name evidence="2" type="ORF">TSACC_22465</name>
</gene>
<keyword evidence="1" id="KW-1133">Transmembrane helix</keyword>
<dbReference type="OrthoDB" id="258730at2"/>
<comment type="caution">
    <text evidence="2">The sequence shown here is derived from an EMBL/GenBank/DDBJ whole genome shotgun (WGS) entry which is preliminary data.</text>
</comment>
<dbReference type="STRING" id="690879.TSACC_22465"/>
<keyword evidence="3" id="KW-1185">Reference proteome</keyword>
<proteinExistence type="predicted"/>
<keyword evidence="1" id="KW-0812">Transmembrane</keyword>
<evidence type="ECO:0000313" key="3">
    <source>
        <dbReference type="Proteomes" id="UP000076023"/>
    </source>
</evidence>
<feature type="transmembrane region" description="Helical" evidence="1">
    <location>
        <begin position="20"/>
        <end position="41"/>
    </location>
</feature>
<dbReference type="EMBL" id="BDCO01000002">
    <property type="protein sequence ID" value="GAT34042.1"/>
    <property type="molecule type" value="Genomic_DNA"/>
</dbReference>
<protein>
    <submittedName>
        <fullName evidence="2">Prepilin-type N-terminal cleavage/methylation domain-containing protein</fullName>
    </submittedName>
</protein>
<name>A0A146G9V8_TERSA</name>
<sequence length="236" mass="25834">MKIVVLHRGPGSRRSAFTLIELLSVIAVTAILLVLLFPVAGKVKDNANASRCASNLRQLGIAAMTWSAENDNYIVPCDQGSDGAALWPSLLAPYVGMEYELNNPARQPSLYHCPASVSDFTPTERGAYFVSYRAAITGPAKGANSYHPKYTMLRASAVNPSGFVLLADGKPRKPTNWRGWFGTSSGDKDLLGFYHGDRANRLYLDGHVDSQELTGWTPMTQENWTQLGYSGNVRTY</sequence>
<dbReference type="AlphaFoldDB" id="A0A146G9V8"/>
<organism evidence="2 3">
    <name type="scientific">Terrimicrobium sacchariphilum</name>
    <dbReference type="NCBI Taxonomy" id="690879"/>
    <lineage>
        <taxon>Bacteria</taxon>
        <taxon>Pseudomonadati</taxon>
        <taxon>Verrucomicrobiota</taxon>
        <taxon>Terrimicrobiia</taxon>
        <taxon>Terrimicrobiales</taxon>
        <taxon>Terrimicrobiaceae</taxon>
        <taxon>Terrimicrobium</taxon>
    </lineage>
</organism>
<evidence type="ECO:0000256" key="1">
    <source>
        <dbReference type="SAM" id="Phobius"/>
    </source>
</evidence>
<dbReference type="NCBIfam" id="TIGR02532">
    <property type="entry name" value="IV_pilin_GFxxxE"/>
    <property type="match status" value="1"/>
</dbReference>
<dbReference type="SUPFAM" id="SSF54523">
    <property type="entry name" value="Pili subunits"/>
    <property type="match status" value="1"/>
</dbReference>
<dbReference type="InterPro" id="IPR012902">
    <property type="entry name" value="N_methyl_site"/>
</dbReference>
<dbReference type="Proteomes" id="UP000076023">
    <property type="component" value="Unassembled WGS sequence"/>
</dbReference>
<dbReference type="Pfam" id="PF07963">
    <property type="entry name" value="N_methyl"/>
    <property type="match status" value="1"/>
</dbReference>
<accession>A0A146G9V8</accession>
<dbReference type="Gene3D" id="3.30.700.10">
    <property type="entry name" value="Glycoprotein, Type 4 Pilin"/>
    <property type="match status" value="1"/>
</dbReference>
<dbReference type="InParanoid" id="A0A146G9V8"/>
<dbReference type="InterPro" id="IPR045584">
    <property type="entry name" value="Pilin-like"/>
</dbReference>
<evidence type="ECO:0000313" key="2">
    <source>
        <dbReference type="EMBL" id="GAT34042.1"/>
    </source>
</evidence>
<reference evidence="3" key="1">
    <citation type="journal article" date="2017" name="Genome Announc.">
        <title>Draft Genome Sequence of Terrimicrobium sacchariphilum NM-5T, a Facultative Anaerobic Soil Bacterium of the Class Spartobacteria.</title>
        <authorList>
            <person name="Qiu Y.L."/>
            <person name="Tourlousse D.M."/>
            <person name="Matsuura N."/>
            <person name="Ohashi A."/>
            <person name="Sekiguchi Y."/>
        </authorList>
    </citation>
    <scope>NUCLEOTIDE SEQUENCE [LARGE SCALE GENOMIC DNA]</scope>
    <source>
        <strain evidence="3">NM-5</strain>
    </source>
</reference>